<dbReference type="PANTHER" id="PTHR28037:SF1">
    <property type="entry name" value="ALCOHOL O-ACETYLTRANSFERASE 1-RELATED"/>
    <property type="match status" value="1"/>
</dbReference>
<proteinExistence type="predicted"/>
<dbReference type="InterPro" id="IPR010828">
    <property type="entry name" value="Atf2/Sli1-like"/>
</dbReference>
<reference evidence="1 2" key="1">
    <citation type="submission" date="2017-12" db="EMBL/GenBank/DDBJ databases">
        <title>Genome Sequence of a Multidrug-Resistant Candida haemulonii Isolate from a Patient with Chronic Leg Ulcers in Israel.</title>
        <authorList>
            <person name="Chow N.A."/>
            <person name="Gade L."/>
            <person name="Batra D."/>
            <person name="Rowe L.A."/>
            <person name="Ben-Ami R."/>
            <person name="Loparev V.N."/>
            <person name="Litvintseva A.P."/>
        </authorList>
    </citation>
    <scope>NUCLEOTIDE SEQUENCE [LARGE SCALE GENOMIC DNA]</scope>
    <source>
        <strain evidence="1 2">B11899</strain>
    </source>
</reference>
<sequence length="481" mass="54602">MTNDIVWKRPLGDNENFFRCRNAVGFYQNFAAVSTFSLDLSKQDRLVYCALRKSILDYHILACNVFRDETTRKSELRPIKRATFGDVYWKEAPPTGKEWYEQFIHRLCCDKLFNLYEESPLFCVILAGERTVGASFEHTPADGVVAPQFLAIFLDNLGYCEDPANQSEYESLYGVAPAEISPETVIFDADVDMQYVRHSLPPPVEMIMDAKHLDYTYGDSDHYSTKAPEHYPQKWPGRFPATMDAKKVMKLVHVGPENFRKLLATCKKNGVTFTAYLACIQALSFNPVYGDKHHTSAMIAVTLRRFLTADAVDEPYRQIVTKENYKMLGNFAHMGLANLFEPVKEFSWELVRKVSNELQQTVKNTRLLNTQKAFSDAADEYDENEVLFSSVLGANKADAIKISNVGAYNFPVYKSNNEELTIDDIMFSQDMAPGASEFVLNVVSCPRGGLNIVLTYFDGDENLESLHGDLEHNLQKYVDAI</sequence>
<dbReference type="RefSeq" id="XP_025342814.1">
    <property type="nucleotide sequence ID" value="XM_025484599.1"/>
</dbReference>
<dbReference type="STRING" id="45357.A0A2V1AVQ8"/>
<dbReference type="VEuPathDB" id="FungiDB:CXQ85_000869"/>
<evidence type="ECO:0008006" key="3">
    <source>
        <dbReference type="Google" id="ProtNLM"/>
    </source>
</evidence>
<organism evidence="1 2">
    <name type="scientific">Candidozyma haemuli</name>
    <dbReference type="NCBI Taxonomy" id="45357"/>
    <lineage>
        <taxon>Eukaryota</taxon>
        <taxon>Fungi</taxon>
        <taxon>Dikarya</taxon>
        <taxon>Ascomycota</taxon>
        <taxon>Saccharomycotina</taxon>
        <taxon>Pichiomycetes</taxon>
        <taxon>Metschnikowiaceae</taxon>
        <taxon>Candidozyma</taxon>
    </lineage>
</organism>
<dbReference type="PANTHER" id="PTHR28037">
    <property type="entry name" value="ALCOHOL O-ACETYLTRANSFERASE 1-RELATED"/>
    <property type="match status" value="1"/>
</dbReference>
<dbReference type="Proteomes" id="UP000244309">
    <property type="component" value="Unassembled WGS sequence"/>
</dbReference>
<comment type="caution">
    <text evidence="1">The sequence shown here is derived from an EMBL/GenBank/DDBJ whole genome shotgun (WGS) entry which is preliminary data.</text>
</comment>
<name>A0A2V1AVQ8_9ASCO</name>
<dbReference type="GO" id="GO:0008080">
    <property type="term" value="F:N-acetyltransferase activity"/>
    <property type="evidence" value="ECO:0007669"/>
    <property type="project" value="TreeGrafter"/>
</dbReference>
<keyword evidence="2" id="KW-1185">Reference proteome</keyword>
<evidence type="ECO:0000313" key="2">
    <source>
        <dbReference type="Proteomes" id="UP000244309"/>
    </source>
</evidence>
<evidence type="ECO:0000313" key="1">
    <source>
        <dbReference type="EMBL" id="PVH21874.1"/>
    </source>
</evidence>
<gene>
    <name evidence="1" type="ORF">CXQ85_000869</name>
</gene>
<dbReference type="EMBL" id="PKFO01000005">
    <property type="protein sequence ID" value="PVH21874.1"/>
    <property type="molecule type" value="Genomic_DNA"/>
</dbReference>
<dbReference type="Pfam" id="PF07247">
    <property type="entry name" value="AATase"/>
    <property type="match status" value="1"/>
</dbReference>
<accession>A0A2V1AVQ8</accession>
<dbReference type="AlphaFoldDB" id="A0A2V1AVQ8"/>
<dbReference type="InterPro" id="IPR052058">
    <property type="entry name" value="Alcohol_O-acetyltransferase"/>
</dbReference>
<protein>
    <recommendedName>
        <fullName evidence="3">Alcohol acetyltransferase</fullName>
    </recommendedName>
</protein>
<dbReference type="OrthoDB" id="2150604at2759"/>
<dbReference type="GeneID" id="37006200"/>